<evidence type="ECO:0000313" key="9">
    <source>
        <dbReference type="EMBL" id="KAK4225215.1"/>
    </source>
</evidence>
<dbReference type="PANTHER" id="PTHR13367">
    <property type="entry name" value="UBIQUITIN THIOESTERASE"/>
    <property type="match status" value="1"/>
</dbReference>
<evidence type="ECO:0000259" key="7">
    <source>
        <dbReference type="Pfam" id="PF12340"/>
    </source>
</evidence>
<sequence>MRFLVKRHESLHSSNALDDFLVQLSQRASLDHHHTYIQELRQSSKSPQYSGAHGWGLNPSSPDDELSKSIEDNLEKCRSVAEFLWKLCCQAIEPWSIATSICSAAGIYPRLLPIFFLEQLRQNPKTGPQDISNDWIKFIIKYALSLAYLQHVECLARAYERTWTYAFSGHELINSDSYDGPEAIDPQERPEALLLEVEQGILIRPVQYRIAREICRVDDQFNAQNNYVMQLNMGEGKSSVIVPIVAAEVGDGSQLVRMVVAKPQSKQMMHTLVKALDVNLSKSQVKVLQNMYTNCMESGGVLLIQPEHILSFKLKGLETIYWERPATSSRDISLGTKLLRTYREFESICRDIVDKSDKNLSVKLELIYTMGGPQPIDMSPHRWVIIQRLMDVVANIAQELTNPRHPEGGRFQTIRFLDHRAGNQTIQRLSVELSTNGLEGFPMSIQPRDVQDSVRRYLKYPVVPDPDILKVENELTGVFREKRFKNVLLLLRGLISGDILRFVSGQQRFRVNYGPTSTREPPTMLAVPYRAKDSPSPRSEFSHTDVVTILACLSYYYRGLTLDELLTCFETLGQSRQAELEYQKWISPNLPAVYLSLKSVNLKDKNICEVDIWPLLRFYKSIIDFYLANIVFPKEMRDFPFKLSSSGWDLAKLKNLPLAGFSDTTDSEYVLSLPVQTLDLPEQRHTNASDGQLSALTADSLLDAVTDHRHRISVILDVGAQTIEHGKHEFARSDDDDDEDMEIVEID</sequence>
<dbReference type="EMBL" id="MU865372">
    <property type="protein sequence ID" value="KAK4225215.1"/>
    <property type="molecule type" value="Genomic_DNA"/>
</dbReference>
<proteinExistence type="predicted"/>
<keyword evidence="3" id="KW-0645">Protease</keyword>
<dbReference type="Pfam" id="PF12340">
    <property type="entry name" value="DUF3638"/>
    <property type="match status" value="1"/>
</dbReference>
<comment type="caution">
    <text evidence="9">The sequence shown here is derived from an EMBL/GenBank/DDBJ whole genome shotgun (WGS) entry which is preliminary data.</text>
</comment>
<keyword evidence="5" id="KW-0378">Hydrolase</keyword>
<name>A0AAN7GYP4_9PEZI</name>
<keyword evidence="4" id="KW-0833">Ubl conjugation pathway</keyword>
<dbReference type="InterPro" id="IPR051346">
    <property type="entry name" value="OTU_Deubiquitinase"/>
</dbReference>
<dbReference type="Proteomes" id="UP001301958">
    <property type="component" value="Unassembled WGS sequence"/>
</dbReference>
<organism evidence="9 10">
    <name type="scientific">Podospora fimiseda</name>
    <dbReference type="NCBI Taxonomy" id="252190"/>
    <lineage>
        <taxon>Eukaryota</taxon>
        <taxon>Fungi</taxon>
        <taxon>Dikarya</taxon>
        <taxon>Ascomycota</taxon>
        <taxon>Pezizomycotina</taxon>
        <taxon>Sordariomycetes</taxon>
        <taxon>Sordariomycetidae</taxon>
        <taxon>Sordariales</taxon>
        <taxon>Podosporaceae</taxon>
        <taxon>Podospora</taxon>
    </lineage>
</organism>
<evidence type="ECO:0000259" key="8">
    <source>
        <dbReference type="Pfam" id="PF12359"/>
    </source>
</evidence>
<dbReference type="InterPro" id="IPR022105">
    <property type="entry name" value="DUF3645"/>
</dbReference>
<dbReference type="GO" id="GO:0004843">
    <property type="term" value="F:cysteine-type deubiquitinase activity"/>
    <property type="evidence" value="ECO:0007669"/>
    <property type="project" value="UniProtKB-EC"/>
</dbReference>
<reference evidence="9" key="1">
    <citation type="journal article" date="2023" name="Mol. Phylogenet. Evol.">
        <title>Genome-scale phylogeny and comparative genomics of the fungal order Sordariales.</title>
        <authorList>
            <person name="Hensen N."/>
            <person name="Bonometti L."/>
            <person name="Westerberg I."/>
            <person name="Brannstrom I.O."/>
            <person name="Guillou S."/>
            <person name="Cros-Aarteil S."/>
            <person name="Calhoun S."/>
            <person name="Haridas S."/>
            <person name="Kuo A."/>
            <person name="Mondo S."/>
            <person name="Pangilinan J."/>
            <person name="Riley R."/>
            <person name="LaButti K."/>
            <person name="Andreopoulos B."/>
            <person name="Lipzen A."/>
            <person name="Chen C."/>
            <person name="Yan M."/>
            <person name="Daum C."/>
            <person name="Ng V."/>
            <person name="Clum A."/>
            <person name="Steindorff A."/>
            <person name="Ohm R.A."/>
            <person name="Martin F."/>
            <person name="Silar P."/>
            <person name="Natvig D.O."/>
            <person name="Lalanne C."/>
            <person name="Gautier V."/>
            <person name="Ament-Velasquez S.L."/>
            <person name="Kruys A."/>
            <person name="Hutchinson M.I."/>
            <person name="Powell A.J."/>
            <person name="Barry K."/>
            <person name="Miller A.N."/>
            <person name="Grigoriev I.V."/>
            <person name="Debuchy R."/>
            <person name="Gladieux P."/>
            <person name="Hiltunen Thoren M."/>
            <person name="Johannesson H."/>
        </authorList>
    </citation>
    <scope>NUCLEOTIDE SEQUENCE</scope>
    <source>
        <strain evidence="9">CBS 990.96</strain>
    </source>
</reference>
<dbReference type="Pfam" id="PF12359">
    <property type="entry name" value="DUF3645"/>
    <property type="match status" value="1"/>
</dbReference>
<comment type="catalytic activity">
    <reaction evidence="1">
        <text>Thiol-dependent hydrolysis of ester, thioester, amide, peptide and isopeptide bonds formed by the C-terminal Gly of ubiquitin (a 76-residue protein attached to proteins as an intracellular targeting signal).</text>
        <dbReference type="EC" id="3.4.19.12"/>
    </reaction>
</comment>
<feature type="domain" description="DUF3638" evidence="7">
    <location>
        <begin position="183"/>
        <end position="400"/>
    </location>
</feature>
<feature type="domain" description="DUF3645" evidence="8">
    <location>
        <begin position="518"/>
        <end position="550"/>
    </location>
</feature>
<gene>
    <name evidence="9" type="ORF">QBC38DRAFT_537951</name>
</gene>
<reference evidence="9" key="2">
    <citation type="submission" date="2023-05" db="EMBL/GenBank/DDBJ databases">
        <authorList>
            <consortium name="Lawrence Berkeley National Laboratory"/>
            <person name="Steindorff A."/>
            <person name="Hensen N."/>
            <person name="Bonometti L."/>
            <person name="Westerberg I."/>
            <person name="Brannstrom I.O."/>
            <person name="Guillou S."/>
            <person name="Cros-Aarteil S."/>
            <person name="Calhoun S."/>
            <person name="Haridas S."/>
            <person name="Kuo A."/>
            <person name="Mondo S."/>
            <person name="Pangilinan J."/>
            <person name="Riley R."/>
            <person name="Labutti K."/>
            <person name="Andreopoulos B."/>
            <person name="Lipzen A."/>
            <person name="Chen C."/>
            <person name="Yanf M."/>
            <person name="Daum C."/>
            <person name="Ng V."/>
            <person name="Clum A."/>
            <person name="Ohm R."/>
            <person name="Martin F."/>
            <person name="Silar P."/>
            <person name="Natvig D."/>
            <person name="Lalanne C."/>
            <person name="Gautier V."/>
            <person name="Ament-Velasquez S.L."/>
            <person name="Kruys A."/>
            <person name="Hutchinson M.I."/>
            <person name="Powell A.J."/>
            <person name="Barry K."/>
            <person name="Miller A.N."/>
            <person name="Grigoriev I.V."/>
            <person name="Debuchy R."/>
            <person name="Gladieux P."/>
            <person name="Thoren M.H."/>
            <person name="Johannesson H."/>
        </authorList>
    </citation>
    <scope>NUCLEOTIDE SEQUENCE</scope>
    <source>
        <strain evidence="9">CBS 990.96</strain>
    </source>
</reference>
<keyword evidence="6" id="KW-0788">Thiol protease</keyword>
<evidence type="ECO:0000256" key="5">
    <source>
        <dbReference type="ARBA" id="ARBA00022801"/>
    </source>
</evidence>
<protein>
    <recommendedName>
        <fullName evidence="2">ubiquitinyl hydrolase 1</fullName>
        <ecNumber evidence="2">3.4.19.12</ecNumber>
    </recommendedName>
</protein>
<evidence type="ECO:0000256" key="2">
    <source>
        <dbReference type="ARBA" id="ARBA00012759"/>
    </source>
</evidence>
<evidence type="ECO:0000256" key="4">
    <source>
        <dbReference type="ARBA" id="ARBA00022786"/>
    </source>
</evidence>
<dbReference type="InterPro" id="IPR022099">
    <property type="entry name" value="DUF3638"/>
</dbReference>
<evidence type="ECO:0000256" key="1">
    <source>
        <dbReference type="ARBA" id="ARBA00000707"/>
    </source>
</evidence>
<dbReference type="PANTHER" id="PTHR13367:SF34">
    <property type="match status" value="1"/>
</dbReference>
<accession>A0AAN7GYP4</accession>
<dbReference type="EC" id="3.4.19.12" evidence="2"/>
<evidence type="ECO:0000256" key="6">
    <source>
        <dbReference type="ARBA" id="ARBA00022807"/>
    </source>
</evidence>
<keyword evidence="10" id="KW-1185">Reference proteome</keyword>
<dbReference type="GO" id="GO:0006508">
    <property type="term" value="P:proteolysis"/>
    <property type="evidence" value="ECO:0007669"/>
    <property type="project" value="UniProtKB-KW"/>
</dbReference>
<evidence type="ECO:0000256" key="3">
    <source>
        <dbReference type="ARBA" id="ARBA00022670"/>
    </source>
</evidence>
<dbReference type="AlphaFoldDB" id="A0AAN7GYP4"/>
<evidence type="ECO:0000313" key="10">
    <source>
        <dbReference type="Proteomes" id="UP001301958"/>
    </source>
</evidence>